<dbReference type="AlphaFoldDB" id="A0A8K0SZW7"/>
<keyword evidence="3" id="KW-1185">Reference proteome</keyword>
<feature type="compositionally biased region" description="Low complexity" evidence="1">
    <location>
        <begin position="828"/>
        <end position="838"/>
    </location>
</feature>
<feature type="compositionally biased region" description="Polar residues" evidence="1">
    <location>
        <begin position="930"/>
        <end position="940"/>
    </location>
</feature>
<gene>
    <name evidence="2" type="ORF">B0I35DRAFT_405236</name>
</gene>
<accession>A0A8K0SZW7</accession>
<feature type="region of interest" description="Disordered" evidence="1">
    <location>
        <begin position="930"/>
        <end position="992"/>
    </location>
</feature>
<feature type="region of interest" description="Disordered" evidence="1">
    <location>
        <begin position="761"/>
        <end position="900"/>
    </location>
</feature>
<feature type="compositionally biased region" description="Basic and acidic residues" evidence="1">
    <location>
        <begin position="809"/>
        <end position="826"/>
    </location>
</feature>
<sequence>MYSLVRSISRLRIINTARSGLDHQSRACLLIRPSRHPLLAPNRRHFTSRFANPNSTELHTKHEATERSDGGGIADRLHPGISRNNEPARNSPSWAPTSGTYAFAGARPAVSRRKSWNGPTKRPKSELNRVMRDYFDPDSDMIRETLKSPYVPIPKAYPSPAMAAESEKHARGIAIGLMGSENIAREMYGQEAPSFQKTFRVLRSITPSPEQDPMAAIRVVFPKGWDLNIKNKEIDYVDSQSGLSSKIRISRDNQDPSIVVVRARASRLPGVAEDMKKMCSDAVIYRLGGAKSRNSERTALPTPQALDSGSLVHEESAPRWIDCAYEDIPKPAVWTLESFHQYVTSLVYGRLRTELAAKLYKQSIDTDGIRVKLILEAFLDPGAKTFITPHIFRLASSFLSTRGGHRASARVLRQRAVEWGVPIDTELFNDVLEGYVVKHDAVHFDRTLMQMRSQHLNANARTWILFLRFLQRDYERKKVLIAMCDYGFHKEPGVHGELAEIFASHDAYTSFQRRDSLNAFWAEQTKRYGEGWYTGAARGPILHELLRLRPKDKRCEDAETVLNWKPSDGRAISLQDINMMLRFASANHDWEVALLALRQFSNNHHLTPNVKTYDSIFHLAINTHMPHVLSVAILHGILERRIGQSRITLRKVIDGEHADPFWKPTQLLLLSQSILHSIHDRGYRVVEAVEWAVLSALKGYKPVLPLHQSLSQALATEKRNAKLSQSSQPPNTMPWTLLLVDPNGVLPNKEVVMDSSPAAIPIRRPAGWDSSKADTLPSARNFKSTDQAKIRAKQERRKQSRQQTQEAIDSNRDRLPDSETTHRDEPQSAEAQQASLSSPGAASLDDNDRSMSLGTQSSGRQGPAQDQTQDEVATPSIEMRHRSYSQQSQRHINHDDTEAESRREWLFDPETSWLNESERSFVFSARNFRSQTPDWSSDQASAPGMDLRLGEPPHEAWRRNNYDNTHAGSRHGSPSHADDDYSARFQKRGVGW</sequence>
<feature type="compositionally biased region" description="Polar residues" evidence="1">
    <location>
        <begin position="82"/>
        <end position="100"/>
    </location>
</feature>
<dbReference type="OrthoDB" id="185373at2759"/>
<reference evidence="2" key="1">
    <citation type="journal article" date="2021" name="Nat. Commun.">
        <title>Genetic determinants of endophytism in the Arabidopsis root mycobiome.</title>
        <authorList>
            <person name="Mesny F."/>
            <person name="Miyauchi S."/>
            <person name="Thiergart T."/>
            <person name="Pickel B."/>
            <person name="Atanasova L."/>
            <person name="Karlsson M."/>
            <person name="Huettel B."/>
            <person name="Barry K.W."/>
            <person name="Haridas S."/>
            <person name="Chen C."/>
            <person name="Bauer D."/>
            <person name="Andreopoulos W."/>
            <person name="Pangilinan J."/>
            <person name="LaButti K."/>
            <person name="Riley R."/>
            <person name="Lipzen A."/>
            <person name="Clum A."/>
            <person name="Drula E."/>
            <person name="Henrissat B."/>
            <person name="Kohler A."/>
            <person name="Grigoriev I.V."/>
            <person name="Martin F.M."/>
            <person name="Hacquard S."/>
        </authorList>
    </citation>
    <scope>NUCLEOTIDE SEQUENCE</scope>
    <source>
        <strain evidence="2">MPI-CAGE-CH-0235</strain>
    </source>
</reference>
<dbReference type="Proteomes" id="UP000813444">
    <property type="component" value="Unassembled WGS sequence"/>
</dbReference>
<feature type="region of interest" description="Disordered" evidence="1">
    <location>
        <begin position="62"/>
        <end position="100"/>
    </location>
</feature>
<evidence type="ECO:0000313" key="3">
    <source>
        <dbReference type="Proteomes" id="UP000813444"/>
    </source>
</evidence>
<dbReference type="EMBL" id="JAGPNK010000002">
    <property type="protein sequence ID" value="KAH7325904.1"/>
    <property type="molecule type" value="Genomic_DNA"/>
</dbReference>
<proteinExistence type="predicted"/>
<evidence type="ECO:0000256" key="1">
    <source>
        <dbReference type="SAM" id="MobiDB-lite"/>
    </source>
</evidence>
<organism evidence="2 3">
    <name type="scientific">Stachybotrys elegans</name>
    <dbReference type="NCBI Taxonomy" id="80388"/>
    <lineage>
        <taxon>Eukaryota</taxon>
        <taxon>Fungi</taxon>
        <taxon>Dikarya</taxon>
        <taxon>Ascomycota</taxon>
        <taxon>Pezizomycotina</taxon>
        <taxon>Sordariomycetes</taxon>
        <taxon>Hypocreomycetidae</taxon>
        <taxon>Hypocreales</taxon>
        <taxon>Stachybotryaceae</taxon>
        <taxon>Stachybotrys</taxon>
    </lineage>
</organism>
<comment type="caution">
    <text evidence="2">The sequence shown here is derived from an EMBL/GenBank/DDBJ whole genome shotgun (WGS) entry which is preliminary data.</text>
</comment>
<evidence type="ECO:0000313" key="2">
    <source>
        <dbReference type="EMBL" id="KAH7325904.1"/>
    </source>
</evidence>
<feature type="compositionally biased region" description="Polar residues" evidence="1">
    <location>
        <begin position="850"/>
        <end position="871"/>
    </location>
</feature>
<protein>
    <submittedName>
        <fullName evidence="2">Uncharacterized protein</fullName>
    </submittedName>
</protein>
<name>A0A8K0SZW7_9HYPO</name>
<feature type="region of interest" description="Disordered" evidence="1">
    <location>
        <begin position="106"/>
        <end position="125"/>
    </location>
</feature>
<feature type="compositionally biased region" description="Basic and acidic residues" evidence="1">
    <location>
        <begin position="948"/>
        <end position="961"/>
    </location>
</feature>